<dbReference type="PANTHER" id="PTHR30093:SF2">
    <property type="entry name" value="TYPE II SECRETION SYSTEM PROTEIN H"/>
    <property type="match status" value="1"/>
</dbReference>
<comment type="caution">
    <text evidence="3">The sequence shown here is derived from an EMBL/GenBank/DDBJ whole genome shotgun (WGS) entry which is preliminary data.</text>
</comment>
<feature type="domain" description="DUF1559" evidence="2">
    <location>
        <begin position="50"/>
        <end position="130"/>
    </location>
</feature>
<organism evidence="3 4">
    <name type="scientific">Alienimonas chondri</name>
    <dbReference type="NCBI Taxonomy" id="2681879"/>
    <lineage>
        <taxon>Bacteria</taxon>
        <taxon>Pseudomonadati</taxon>
        <taxon>Planctomycetota</taxon>
        <taxon>Planctomycetia</taxon>
        <taxon>Planctomycetales</taxon>
        <taxon>Planctomycetaceae</taxon>
        <taxon>Alienimonas</taxon>
    </lineage>
</organism>
<accession>A0ABX1VGQ3</accession>
<dbReference type="Pfam" id="PF07596">
    <property type="entry name" value="SBP_bac_10"/>
    <property type="match status" value="1"/>
</dbReference>
<name>A0ABX1VGQ3_9PLAN</name>
<sequence>MHDPPAEPPKPSAFSFARVAGGLAILMILACGGILWEERRIGVIGRKTLESQNNVKNQTLAVTNFATRHEGRLDPQGDAEPSAPPVSWMTAILLSMDERTLKDSIDYTQPFDASENAAAFATVVPPYTSPFVGDDLLPSGLAPAHYAGNVEVFVPDLTLDDIGNADGATQTLMLAEVNAATGSPTAWGNPANLRSAAAPLNGPTGFGANGPGQIVVGYCDGRATGINPDIDPAIFAALGTPDGGETVSASDYD</sequence>
<keyword evidence="4" id="KW-1185">Reference proteome</keyword>
<reference evidence="3 4" key="1">
    <citation type="journal article" date="2020" name="Syst. Appl. Microbiol.">
        <title>Alienimonas chondri sp. nov., a novel planctomycete isolated from the biofilm of the red alga Chondrus crispus.</title>
        <authorList>
            <person name="Vitorino I."/>
            <person name="Albuquerque L."/>
            <person name="Wiegand S."/>
            <person name="Kallscheuer N."/>
            <person name="da Costa M.S."/>
            <person name="Lobo-da-Cunha A."/>
            <person name="Jogler C."/>
            <person name="Lage O.M."/>
        </authorList>
    </citation>
    <scope>NUCLEOTIDE SEQUENCE [LARGE SCALE GENOMIC DNA]</scope>
    <source>
        <strain evidence="3 4">LzC2</strain>
    </source>
</reference>
<protein>
    <recommendedName>
        <fullName evidence="2">DUF1559 domain-containing protein</fullName>
    </recommendedName>
</protein>
<feature type="transmembrane region" description="Helical" evidence="1">
    <location>
        <begin position="12"/>
        <end position="36"/>
    </location>
</feature>
<dbReference type="RefSeq" id="WP_171187492.1">
    <property type="nucleotide sequence ID" value="NZ_WTPX01000078.1"/>
</dbReference>
<dbReference type="EMBL" id="WTPX01000078">
    <property type="protein sequence ID" value="NNJ26447.1"/>
    <property type="molecule type" value="Genomic_DNA"/>
</dbReference>
<keyword evidence="1" id="KW-0472">Membrane</keyword>
<dbReference type="InterPro" id="IPR011453">
    <property type="entry name" value="DUF1559"/>
</dbReference>
<dbReference type="Proteomes" id="UP000609651">
    <property type="component" value="Unassembled WGS sequence"/>
</dbReference>
<proteinExistence type="predicted"/>
<evidence type="ECO:0000259" key="2">
    <source>
        <dbReference type="Pfam" id="PF07596"/>
    </source>
</evidence>
<evidence type="ECO:0000313" key="3">
    <source>
        <dbReference type="EMBL" id="NNJ26447.1"/>
    </source>
</evidence>
<dbReference type="PANTHER" id="PTHR30093">
    <property type="entry name" value="GENERAL SECRETION PATHWAY PROTEIN G"/>
    <property type="match status" value="1"/>
</dbReference>
<keyword evidence="1" id="KW-0812">Transmembrane</keyword>
<evidence type="ECO:0000313" key="4">
    <source>
        <dbReference type="Proteomes" id="UP000609651"/>
    </source>
</evidence>
<gene>
    <name evidence="3" type="ORF">LzC2_25320</name>
</gene>
<keyword evidence="1" id="KW-1133">Transmembrane helix</keyword>
<evidence type="ECO:0000256" key="1">
    <source>
        <dbReference type="SAM" id="Phobius"/>
    </source>
</evidence>